<evidence type="ECO:0000313" key="2">
    <source>
        <dbReference type="EMBL" id="MPC90445.1"/>
    </source>
</evidence>
<dbReference type="AlphaFoldDB" id="A0A5B7J6T9"/>
<feature type="region of interest" description="Disordered" evidence="1">
    <location>
        <begin position="55"/>
        <end position="78"/>
    </location>
</feature>
<dbReference type="Proteomes" id="UP000324222">
    <property type="component" value="Unassembled WGS sequence"/>
</dbReference>
<sequence length="130" mass="14557">MLRPILTLSAKPMHRLILRRRFRLMLTAGLRLLAGISPSIPSRTTSTARVKCWERATRPLKTTQPPQSQPPRPPHLKHQTAAPWWMAPWLVLACSPLQAILTSTARDCTACGPSWEGRASVSVCCLRTLR</sequence>
<name>A0A5B7J6T9_PORTR</name>
<keyword evidence="3" id="KW-1185">Reference proteome</keyword>
<dbReference type="EMBL" id="VSRR010084429">
    <property type="protein sequence ID" value="MPC90445.1"/>
    <property type="molecule type" value="Genomic_DNA"/>
</dbReference>
<gene>
    <name evidence="2" type="ORF">E2C01_085433</name>
</gene>
<organism evidence="2 3">
    <name type="scientific">Portunus trituberculatus</name>
    <name type="common">Swimming crab</name>
    <name type="synonym">Neptunus trituberculatus</name>
    <dbReference type="NCBI Taxonomy" id="210409"/>
    <lineage>
        <taxon>Eukaryota</taxon>
        <taxon>Metazoa</taxon>
        <taxon>Ecdysozoa</taxon>
        <taxon>Arthropoda</taxon>
        <taxon>Crustacea</taxon>
        <taxon>Multicrustacea</taxon>
        <taxon>Malacostraca</taxon>
        <taxon>Eumalacostraca</taxon>
        <taxon>Eucarida</taxon>
        <taxon>Decapoda</taxon>
        <taxon>Pleocyemata</taxon>
        <taxon>Brachyura</taxon>
        <taxon>Eubrachyura</taxon>
        <taxon>Portunoidea</taxon>
        <taxon>Portunidae</taxon>
        <taxon>Portuninae</taxon>
        <taxon>Portunus</taxon>
    </lineage>
</organism>
<comment type="caution">
    <text evidence="2">The sequence shown here is derived from an EMBL/GenBank/DDBJ whole genome shotgun (WGS) entry which is preliminary data.</text>
</comment>
<reference evidence="2 3" key="1">
    <citation type="submission" date="2019-05" db="EMBL/GenBank/DDBJ databases">
        <title>Another draft genome of Portunus trituberculatus and its Hox gene families provides insights of decapod evolution.</title>
        <authorList>
            <person name="Jeong J.-H."/>
            <person name="Song I."/>
            <person name="Kim S."/>
            <person name="Choi T."/>
            <person name="Kim D."/>
            <person name="Ryu S."/>
            <person name="Kim W."/>
        </authorList>
    </citation>
    <scope>NUCLEOTIDE SEQUENCE [LARGE SCALE GENOMIC DNA]</scope>
    <source>
        <tissue evidence="2">Muscle</tissue>
    </source>
</reference>
<accession>A0A5B7J6T9</accession>
<evidence type="ECO:0000256" key="1">
    <source>
        <dbReference type="SAM" id="MobiDB-lite"/>
    </source>
</evidence>
<proteinExistence type="predicted"/>
<protein>
    <submittedName>
        <fullName evidence="2">Uncharacterized protein</fullName>
    </submittedName>
</protein>
<evidence type="ECO:0000313" key="3">
    <source>
        <dbReference type="Proteomes" id="UP000324222"/>
    </source>
</evidence>